<dbReference type="RefSeq" id="WP_166698918.1">
    <property type="nucleotide sequence ID" value="NZ_JAAQTL010000001.1"/>
</dbReference>
<dbReference type="EMBL" id="JAAQTL010000001">
    <property type="protein sequence ID" value="NID15149.1"/>
    <property type="molecule type" value="Genomic_DNA"/>
</dbReference>
<proteinExistence type="predicted"/>
<reference evidence="1 2" key="1">
    <citation type="journal article" date="2006" name="Int. J. Syst. Evol. Microbiol.">
        <title>Dyella yeojuensis sp. nov., isolated from greenhouse soil in Korea.</title>
        <authorList>
            <person name="Kim B.Y."/>
            <person name="Weon H.Y."/>
            <person name="Lee K.H."/>
            <person name="Seok S.J."/>
            <person name="Kwon S.W."/>
            <person name="Go S.J."/>
            <person name="Stackebrandt E."/>
        </authorList>
    </citation>
    <scope>NUCLEOTIDE SEQUENCE [LARGE SCALE GENOMIC DNA]</scope>
    <source>
        <strain evidence="1 2">DSM 17673</strain>
    </source>
</reference>
<accession>A0A7X5QTP9</accession>
<dbReference type="AlphaFoldDB" id="A0A7X5QTP9"/>
<protein>
    <submittedName>
        <fullName evidence="1">Uncharacterized protein</fullName>
    </submittedName>
</protein>
<gene>
    <name evidence="1" type="ORF">HBF32_06660</name>
</gene>
<organism evidence="1 2">
    <name type="scientific">Luteibacter yeojuensis</name>
    <dbReference type="NCBI Taxonomy" id="345309"/>
    <lineage>
        <taxon>Bacteria</taxon>
        <taxon>Pseudomonadati</taxon>
        <taxon>Pseudomonadota</taxon>
        <taxon>Gammaproteobacteria</taxon>
        <taxon>Lysobacterales</taxon>
        <taxon>Rhodanobacteraceae</taxon>
        <taxon>Luteibacter</taxon>
    </lineage>
</organism>
<evidence type="ECO:0000313" key="1">
    <source>
        <dbReference type="EMBL" id="NID15149.1"/>
    </source>
</evidence>
<name>A0A7X5QTP9_9GAMM</name>
<dbReference type="Proteomes" id="UP000518878">
    <property type="component" value="Unassembled WGS sequence"/>
</dbReference>
<evidence type="ECO:0000313" key="2">
    <source>
        <dbReference type="Proteomes" id="UP000518878"/>
    </source>
</evidence>
<sequence length="204" mass="23309">MAFEDNVFINCPFDDEYFSLLRPLIFTVVYLGMKPRIALEALDAGEARLDKIVGLIRESKYSIHDLSRIEARTIGELFRLNMPFELGIDFGCRKFGRGDLKNKRSLVLEAERHRYKAALSDLSGMDIEHHDNSPYKVIEIVRNWLKTTCKLQAAGPARISGAFTDFTAANFDDLRGKGFSREDVDNLPIPELIECMESWVSENR</sequence>
<comment type="caution">
    <text evidence="1">The sequence shown here is derived from an EMBL/GenBank/DDBJ whole genome shotgun (WGS) entry which is preliminary data.</text>
</comment>
<keyword evidence="2" id="KW-1185">Reference proteome</keyword>